<reference evidence="2 3" key="1">
    <citation type="submission" date="2011-11" db="EMBL/GenBank/DDBJ databases">
        <authorList>
            <person name="Gartemann K."/>
        </authorList>
    </citation>
    <scope>NUCLEOTIDE SEQUENCE [LARGE SCALE GENOMIC DNA]</scope>
    <source>
        <strain evidence="3">NCPPB 2581</strain>
    </source>
</reference>
<protein>
    <submittedName>
        <fullName evidence="2">Uncharacterized protein</fullName>
    </submittedName>
</protein>
<keyword evidence="1" id="KW-0812">Transmembrane</keyword>
<evidence type="ECO:0000313" key="3">
    <source>
        <dbReference type="Proteomes" id="UP000012170"/>
    </source>
</evidence>
<keyword evidence="1" id="KW-0472">Membrane</keyword>
<proteinExistence type="predicted"/>
<sequence>MKPSPGGSRPMTRVLAVVTAVLAVAEVVIGVLAVALRRTR</sequence>
<dbReference type="Proteomes" id="UP000012170">
    <property type="component" value="Chromosome"/>
</dbReference>
<accession>A0AAI8ZFQ9</accession>
<evidence type="ECO:0000256" key="1">
    <source>
        <dbReference type="SAM" id="Phobius"/>
    </source>
</evidence>
<gene>
    <name evidence="2" type="ORF">CMN_00084</name>
</gene>
<evidence type="ECO:0000313" key="2">
    <source>
        <dbReference type="EMBL" id="CCE74066.1"/>
    </source>
</evidence>
<reference evidence="3" key="2">
    <citation type="submission" date="2013-04" db="EMBL/GenBank/DDBJ databases">
        <title>The genome sequence of the maize-pathogen Clavibacter michiganensis subsp. nebraskensis.</title>
        <authorList>
            <person name="Gartemann K.H."/>
            <person name="Blom J."/>
            <person name="Dreiseikelmann B."/>
            <person name="Fluegel M."/>
            <person name="Jaenicke S."/>
            <person name="Linke B."/>
            <person name="Sczcepanowski R."/>
            <person name="Wittmann J."/>
            <person name="Goesmann A."/>
            <person name="Puehler A."/>
            <person name="Eichenlaub R."/>
            <person name="Rueckert C."/>
        </authorList>
    </citation>
    <scope>NUCLEOTIDE SEQUENCE [LARGE SCALE GENOMIC DNA]</scope>
    <source>
        <strain evidence="3">NCPPB 2581</strain>
    </source>
</reference>
<organism evidence="2 3">
    <name type="scientific">Clavibacter nebraskensis NCPPB 2581</name>
    <dbReference type="NCBI Taxonomy" id="1097677"/>
    <lineage>
        <taxon>Bacteria</taxon>
        <taxon>Bacillati</taxon>
        <taxon>Actinomycetota</taxon>
        <taxon>Actinomycetes</taxon>
        <taxon>Micrococcales</taxon>
        <taxon>Microbacteriaceae</taxon>
        <taxon>Clavibacter</taxon>
    </lineage>
</organism>
<name>A0AAI8ZFQ9_9MICO</name>
<feature type="transmembrane region" description="Helical" evidence="1">
    <location>
        <begin position="14"/>
        <end position="36"/>
    </location>
</feature>
<dbReference type="EMBL" id="HE614873">
    <property type="protein sequence ID" value="CCE74066.1"/>
    <property type="molecule type" value="Genomic_DNA"/>
</dbReference>
<keyword evidence="1" id="KW-1133">Transmembrane helix</keyword>
<dbReference type="AlphaFoldDB" id="A0AAI8ZFQ9"/>
<dbReference type="KEGG" id="cmc:CMN_00084"/>